<evidence type="ECO:0000313" key="8">
    <source>
        <dbReference type="Proteomes" id="UP001354989"/>
    </source>
</evidence>
<dbReference type="InterPro" id="IPR036156">
    <property type="entry name" value="Beta-gal/glucu_dom_sf"/>
</dbReference>
<dbReference type="InterPro" id="IPR013783">
    <property type="entry name" value="Ig-like_fold"/>
</dbReference>
<evidence type="ECO:0000313" key="7">
    <source>
        <dbReference type="EMBL" id="BDD01181.1"/>
    </source>
</evidence>
<dbReference type="Proteomes" id="UP001354989">
    <property type="component" value="Plasmid pPP2"/>
</dbReference>
<dbReference type="InterPro" id="IPR006104">
    <property type="entry name" value="Glyco_hydro_2_N"/>
</dbReference>
<dbReference type="PROSITE" id="PS00608">
    <property type="entry name" value="GLYCOSYL_HYDROL_F2_2"/>
    <property type="match status" value="1"/>
</dbReference>
<evidence type="ECO:0000256" key="4">
    <source>
        <dbReference type="SAM" id="SignalP"/>
    </source>
</evidence>
<dbReference type="PANTHER" id="PTHR10066">
    <property type="entry name" value="BETA-GLUCURONIDASE"/>
    <property type="match status" value="1"/>
</dbReference>
<evidence type="ECO:0000259" key="6">
    <source>
        <dbReference type="Pfam" id="PF02837"/>
    </source>
</evidence>
<feature type="signal peptide" evidence="4">
    <location>
        <begin position="1"/>
        <end position="33"/>
    </location>
</feature>
<keyword evidence="8" id="KW-1185">Reference proteome</keyword>
<feature type="domain" description="Glycosyl hydrolases family 2 sugar binding" evidence="6">
    <location>
        <begin position="92"/>
        <end position="226"/>
    </location>
</feature>
<dbReference type="InterPro" id="IPR006103">
    <property type="entry name" value="Glyco_hydro_2_cat"/>
</dbReference>
<dbReference type="InterPro" id="IPR023232">
    <property type="entry name" value="Glyco_hydro_2_AS"/>
</dbReference>
<dbReference type="EMBL" id="AP025294">
    <property type="protein sequence ID" value="BDD01181.1"/>
    <property type="molecule type" value="Genomic_DNA"/>
</dbReference>
<dbReference type="Gene3D" id="2.60.40.10">
    <property type="entry name" value="Immunoglobulins"/>
    <property type="match status" value="1"/>
</dbReference>
<keyword evidence="2" id="KW-0378">Hydrolase</keyword>
<name>A0ABM7VJN0_9BACT</name>
<dbReference type="Gene3D" id="2.60.120.260">
    <property type="entry name" value="Galactose-binding domain-like"/>
    <property type="match status" value="1"/>
</dbReference>
<dbReference type="PRINTS" id="PR00132">
    <property type="entry name" value="GLHYDRLASE2"/>
</dbReference>
<evidence type="ECO:0000256" key="3">
    <source>
        <dbReference type="ARBA" id="ARBA00023295"/>
    </source>
</evidence>
<dbReference type="Pfam" id="PF02837">
    <property type="entry name" value="Glyco_hydro_2_N"/>
    <property type="match status" value="1"/>
</dbReference>
<feature type="domain" description="Glycoside hydrolase family 2 catalytic" evidence="5">
    <location>
        <begin position="321"/>
        <end position="617"/>
    </location>
</feature>
<dbReference type="InterPro" id="IPR008979">
    <property type="entry name" value="Galactose-bd-like_sf"/>
</dbReference>
<evidence type="ECO:0000256" key="1">
    <source>
        <dbReference type="ARBA" id="ARBA00007401"/>
    </source>
</evidence>
<dbReference type="Pfam" id="PF02836">
    <property type="entry name" value="Glyco_hydro_2_C"/>
    <property type="match status" value="1"/>
</dbReference>
<keyword evidence="3" id="KW-0326">Glycosidase</keyword>
<keyword evidence="7" id="KW-0614">Plasmid</keyword>
<protein>
    <submittedName>
        <fullName evidence="7">Beta-glucuronidase</fullName>
    </submittedName>
</protein>
<dbReference type="InterPro" id="IPR006101">
    <property type="entry name" value="Glyco_hydro_2"/>
</dbReference>
<dbReference type="PANTHER" id="PTHR10066:SF67">
    <property type="entry name" value="BETA-GLUCURONIDASE"/>
    <property type="match status" value="1"/>
</dbReference>
<geneLocation type="plasmid" evidence="7 8">
    <name>pPP2</name>
</geneLocation>
<evidence type="ECO:0000259" key="5">
    <source>
        <dbReference type="Pfam" id="PF02836"/>
    </source>
</evidence>
<keyword evidence="4" id="KW-0732">Signal</keyword>
<evidence type="ECO:0000256" key="2">
    <source>
        <dbReference type="ARBA" id="ARBA00022801"/>
    </source>
</evidence>
<dbReference type="Gene3D" id="3.20.20.80">
    <property type="entry name" value="Glycosidases"/>
    <property type="match status" value="1"/>
</dbReference>
<accession>A0ABM7VJN0</accession>
<dbReference type="SUPFAM" id="SSF49303">
    <property type="entry name" value="beta-Galactosidase/glucuronidase domain"/>
    <property type="match status" value="1"/>
</dbReference>
<dbReference type="SUPFAM" id="SSF49785">
    <property type="entry name" value="Galactose-binding domain-like"/>
    <property type="match status" value="1"/>
</dbReference>
<proteinExistence type="inferred from homology"/>
<sequence>MNPSINNYTTMNTLMRKIGAIVCFLILSVPAFAQEALIQNTYNRESLSLNGDWSYIIDPYENGYYDYRREPFDNYFNPANPGSGAYFANVKPAHKTDRVEYDFTNADKIKVPGSWSVEKEQMHWYEGTVWYEKDFLFEPKAGHKSILYFGAVNYEAHVYVNGIKVGHHIGGFTPFNFEVTKHLKKGNNFVVVKVDNTRKKDAVPTINTDWWNHGGITREVKILQVPELYVADYTVQLSKEQANVIEGTVALSEQKAGELVTLNIPELKIKKTLTTDAEGKASFAIKAKKLTKWHVDKPYLYDVQWAAGQDVVNDRVGFRTIEVSGSDILLNGEKVYLRGICMHEENPIEGRRNYSLEDARMMFQWAKELNTNFVRLAHYPHNEHMPRLADELGILLWEEIPVYWTIDWTNTQTLANAKGQLSEMVQRDKNRASVIIWSMANETPVSEERNQFLKALVTTTRELDNSRLISAAMEVHGEEDGTKMISDPFGEYVDIMSFNQYHGWYGGDIKDFPNLKWAVKYNKPVIVSEWGAGAKYGYRADDQTIWSEDYQAYFYEQTLAGIENIPNLAGFTPWILADFRSPRRPLANIQDMWNRKGLISDGGFKKQAFFVLKKYYDKKEAGTNL</sequence>
<dbReference type="SUPFAM" id="SSF51445">
    <property type="entry name" value="(Trans)glycosidases"/>
    <property type="match status" value="1"/>
</dbReference>
<reference evidence="7 8" key="1">
    <citation type="submission" date="2021-12" db="EMBL/GenBank/DDBJ databases">
        <title>Genome sequencing of bacteria with rrn-lacking chromosome and rrn-plasmid.</title>
        <authorList>
            <person name="Anda M."/>
            <person name="Iwasaki W."/>
        </authorList>
    </citation>
    <scope>NUCLEOTIDE SEQUENCE [LARGE SCALE GENOMIC DNA]</scope>
    <source>
        <strain evidence="7 8">NBRC 101262</strain>
        <plasmid evidence="7 8">pPP2</plasmid>
    </source>
</reference>
<feature type="chain" id="PRO_5046020155" evidence="4">
    <location>
        <begin position="34"/>
        <end position="625"/>
    </location>
</feature>
<dbReference type="InterPro" id="IPR017853">
    <property type="entry name" value="GH"/>
</dbReference>
<gene>
    <name evidence="7" type="ORF">PEPS_34610</name>
</gene>
<organism evidence="7 8">
    <name type="scientific">Persicobacter psychrovividus</name>
    <dbReference type="NCBI Taxonomy" id="387638"/>
    <lineage>
        <taxon>Bacteria</taxon>
        <taxon>Pseudomonadati</taxon>
        <taxon>Bacteroidota</taxon>
        <taxon>Cytophagia</taxon>
        <taxon>Cytophagales</taxon>
        <taxon>Persicobacteraceae</taxon>
        <taxon>Persicobacter</taxon>
    </lineage>
</organism>
<comment type="similarity">
    <text evidence="1">Belongs to the glycosyl hydrolase 2 family.</text>
</comment>